<dbReference type="AlphaFoldDB" id="A0A1G9N8C1"/>
<feature type="transmembrane region" description="Helical" evidence="1">
    <location>
        <begin position="86"/>
        <end position="107"/>
    </location>
</feature>
<protein>
    <submittedName>
        <fullName evidence="3">Transcriptional regulator, LytTR family</fullName>
    </submittedName>
</protein>
<evidence type="ECO:0000256" key="1">
    <source>
        <dbReference type="SAM" id="Phobius"/>
    </source>
</evidence>
<feature type="transmembrane region" description="Helical" evidence="1">
    <location>
        <begin position="119"/>
        <end position="143"/>
    </location>
</feature>
<keyword evidence="1" id="KW-1133">Transmembrane helix</keyword>
<dbReference type="STRING" id="563176.SAMN04488090_1904"/>
<keyword evidence="4" id="KW-1185">Reference proteome</keyword>
<evidence type="ECO:0000313" key="4">
    <source>
        <dbReference type="Proteomes" id="UP000198901"/>
    </source>
</evidence>
<dbReference type="PANTHER" id="PTHR37299:SF1">
    <property type="entry name" value="STAGE 0 SPORULATION PROTEIN A HOMOLOG"/>
    <property type="match status" value="1"/>
</dbReference>
<dbReference type="Pfam" id="PF04397">
    <property type="entry name" value="LytTR"/>
    <property type="match status" value="1"/>
</dbReference>
<evidence type="ECO:0000259" key="2">
    <source>
        <dbReference type="PROSITE" id="PS50930"/>
    </source>
</evidence>
<accession>A0A1G9N8C1</accession>
<name>A0A1G9N8C1_9BACT</name>
<keyword evidence="1" id="KW-0472">Membrane</keyword>
<dbReference type="PROSITE" id="PS50930">
    <property type="entry name" value="HTH_LYTTR"/>
    <property type="match status" value="1"/>
</dbReference>
<reference evidence="3 4" key="1">
    <citation type="submission" date="2016-10" db="EMBL/GenBank/DDBJ databases">
        <authorList>
            <person name="de Groot N.N."/>
        </authorList>
    </citation>
    <scope>NUCLEOTIDE SEQUENCE [LARGE SCALE GENOMIC DNA]</scope>
    <source>
        <strain evidence="3 4">DSM 21668</strain>
    </source>
</reference>
<dbReference type="Gene3D" id="2.40.50.1020">
    <property type="entry name" value="LytTr DNA-binding domain"/>
    <property type="match status" value="1"/>
</dbReference>
<feature type="domain" description="HTH LytTR-type" evidence="2">
    <location>
        <begin position="171"/>
        <end position="279"/>
    </location>
</feature>
<keyword evidence="1" id="KW-0812">Transmembrane</keyword>
<dbReference type="GO" id="GO:0003677">
    <property type="term" value="F:DNA binding"/>
    <property type="evidence" value="ECO:0007669"/>
    <property type="project" value="InterPro"/>
</dbReference>
<sequence length="280" mass="31098">MFSLLRQPFPLFERDRETLLLCLGTGLFVGLFLAVFQPFGTAAVTFSYKYLYLFGFGAVSGAVLLVHYFVAPVLFPSFFSEKTWTVGRNIGFILAHFLFIGVANYFYNNLFFESGHNHGIPGLAGMVASTFLLGIFPAAGFTLTRYIQQLKRYSSPPQPVPAPVPAETFTFVAENGRDTLTVTLGELRYIESADNYSEIVSVRDGQVRKDLLRSSLSRLEAQLHGDSVLRCHRSYIVNRGQVAKVTGNAQGYKLHLNGVEIPVPVARKYADVVMAPFRSS</sequence>
<dbReference type="OrthoDB" id="1118393at2"/>
<organism evidence="3 4">
    <name type="scientific">Siphonobacter aquaeclarae</name>
    <dbReference type="NCBI Taxonomy" id="563176"/>
    <lineage>
        <taxon>Bacteria</taxon>
        <taxon>Pseudomonadati</taxon>
        <taxon>Bacteroidota</taxon>
        <taxon>Cytophagia</taxon>
        <taxon>Cytophagales</taxon>
        <taxon>Cytophagaceae</taxon>
        <taxon>Siphonobacter</taxon>
    </lineage>
</organism>
<evidence type="ECO:0000313" key="3">
    <source>
        <dbReference type="EMBL" id="SDL82674.1"/>
    </source>
</evidence>
<dbReference type="Proteomes" id="UP000198901">
    <property type="component" value="Unassembled WGS sequence"/>
</dbReference>
<dbReference type="InterPro" id="IPR046947">
    <property type="entry name" value="LytR-like"/>
</dbReference>
<dbReference type="EMBL" id="FNGS01000003">
    <property type="protein sequence ID" value="SDL82674.1"/>
    <property type="molecule type" value="Genomic_DNA"/>
</dbReference>
<dbReference type="RefSeq" id="WP_093200897.1">
    <property type="nucleotide sequence ID" value="NZ_FNGS01000003.1"/>
</dbReference>
<feature type="transmembrane region" description="Helical" evidence="1">
    <location>
        <begin position="20"/>
        <end position="39"/>
    </location>
</feature>
<gene>
    <name evidence="3" type="ORF">SAMN04488090_1904</name>
</gene>
<feature type="transmembrane region" description="Helical" evidence="1">
    <location>
        <begin position="51"/>
        <end position="74"/>
    </location>
</feature>
<dbReference type="SMART" id="SM00850">
    <property type="entry name" value="LytTR"/>
    <property type="match status" value="1"/>
</dbReference>
<dbReference type="GO" id="GO:0000156">
    <property type="term" value="F:phosphorelay response regulator activity"/>
    <property type="evidence" value="ECO:0007669"/>
    <property type="project" value="InterPro"/>
</dbReference>
<dbReference type="PANTHER" id="PTHR37299">
    <property type="entry name" value="TRANSCRIPTIONAL REGULATOR-RELATED"/>
    <property type="match status" value="1"/>
</dbReference>
<dbReference type="InterPro" id="IPR007492">
    <property type="entry name" value="LytTR_DNA-bd_dom"/>
</dbReference>
<proteinExistence type="predicted"/>